<evidence type="ECO:0000256" key="2">
    <source>
        <dbReference type="SAM" id="Phobius"/>
    </source>
</evidence>
<dbReference type="Proteomes" id="UP000030641">
    <property type="component" value="Unassembled WGS sequence"/>
</dbReference>
<dbReference type="AlphaFoldDB" id="A0A074YAT4"/>
<keyword evidence="2" id="KW-0812">Transmembrane</keyword>
<dbReference type="HOGENOM" id="CLU_202017_0_0_1"/>
<feature type="transmembrane region" description="Helical" evidence="2">
    <location>
        <begin position="39"/>
        <end position="59"/>
    </location>
</feature>
<gene>
    <name evidence="3" type="ORF">AUEXF2481DRAFT_44263</name>
</gene>
<proteinExistence type="predicted"/>
<dbReference type="OrthoDB" id="3868215at2759"/>
<dbReference type="InParanoid" id="A0A074YAT4"/>
<dbReference type="RefSeq" id="XP_013339748.1">
    <property type="nucleotide sequence ID" value="XM_013484294.1"/>
</dbReference>
<evidence type="ECO:0000256" key="1">
    <source>
        <dbReference type="SAM" id="MobiDB-lite"/>
    </source>
</evidence>
<feature type="region of interest" description="Disordered" evidence="1">
    <location>
        <begin position="1"/>
        <end position="24"/>
    </location>
</feature>
<keyword evidence="2" id="KW-1133">Transmembrane helix</keyword>
<reference evidence="3 4" key="1">
    <citation type="journal article" date="2014" name="BMC Genomics">
        <title>Genome sequencing of four Aureobasidium pullulans varieties: biotechnological potential, stress tolerance, and description of new species.</title>
        <authorList>
            <person name="Gostin Ar C."/>
            <person name="Ohm R.A."/>
            <person name="Kogej T."/>
            <person name="Sonjak S."/>
            <person name="Turk M."/>
            <person name="Zajc J."/>
            <person name="Zalar P."/>
            <person name="Grube M."/>
            <person name="Sun H."/>
            <person name="Han J."/>
            <person name="Sharma A."/>
            <person name="Chiniquy J."/>
            <person name="Ngan C.Y."/>
            <person name="Lipzen A."/>
            <person name="Barry K."/>
            <person name="Grigoriev I.V."/>
            <person name="Gunde-Cimerman N."/>
        </authorList>
    </citation>
    <scope>NUCLEOTIDE SEQUENCE [LARGE SCALE GENOMIC DNA]</scope>
    <source>
        <strain evidence="3 4">EXF-2481</strain>
    </source>
</reference>
<dbReference type="EMBL" id="KL584780">
    <property type="protein sequence ID" value="KEQ91267.1"/>
    <property type="molecule type" value="Genomic_DNA"/>
</dbReference>
<dbReference type="GeneID" id="25367623"/>
<accession>A0A074YAT4</accession>
<protein>
    <submittedName>
        <fullName evidence="3">Uncharacterized protein</fullName>
    </submittedName>
</protein>
<organism evidence="3 4">
    <name type="scientific">Aureobasidium subglaciale (strain EXF-2481)</name>
    <name type="common">Aureobasidium pullulans var. subglaciale</name>
    <dbReference type="NCBI Taxonomy" id="1043005"/>
    <lineage>
        <taxon>Eukaryota</taxon>
        <taxon>Fungi</taxon>
        <taxon>Dikarya</taxon>
        <taxon>Ascomycota</taxon>
        <taxon>Pezizomycotina</taxon>
        <taxon>Dothideomycetes</taxon>
        <taxon>Dothideomycetidae</taxon>
        <taxon>Dothideales</taxon>
        <taxon>Saccotheciaceae</taxon>
        <taxon>Aureobasidium</taxon>
    </lineage>
</organism>
<name>A0A074YAT4_AURSE</name>
<keyword evidence="4" id="KW-1185">Reference proteome</keyword>
<evidence type="ECO:0000313" key="3">
    <source>
        <dbReference type="EMBL" id="KEQ91267.1"/>
    </source>
</evidence>
<evidence type="ECO:0000313" key="4">
    <source>
        <dbReference type="Proteomes" id="UP000030641"/>
    </source>
</evidence>
<keyword evidence="2" id="KW-0472">Membrane</keyword>
<sequence length="60" mass="6520">MAPRPQDMPLPLLGLGLTAPDPSNTSYDSPGWEWARDEGILSGAYVPYICEAILVILVFT</sequence>